<dbReference type="Proteomes" id="UP001075354">
    <property type="component" value="Chromosome 6"/>
</dbReference>
<dbReference type="AlphaFoldDB" id="A0AAV7XL60"/>
<keyword evidence="1" id="KW-0175">Coiled coil</keyword>
<feature type="compositionally biased region" description="Acidic residues" evidence="2">
    <location>
        <begin position="365"/>
        <end position="396"/>
    </location>
</feature>
<feature type="coiled-coil region" evidence="1">
    <location>
        <begin position="128"/>
        <end position="155"/>
    </location>
</feature>
<accession>A0AAV7XL60</accession>
<name>A0AAV7XL60_9NEOP</name>
<reference evidence="3" key="1">
    <citation type="submission" date="2022-12" db="EMBL/GenBank/DDBJ databases">
        <title>Chromosome-level genome assembly of the bean flower thrips Megalurothrips usitatus.</title>
        <authorList>
            <person name="Ma L."/>
            <person name="Liu Q."/>
            <person name="Li H."/>
            <person name="Cai W."/>
        </authorList>
    </citation>
    <scope>NUCLEOTIDE SEQUENCE</scope>
    <source>
        <strain evidence="3">Cailab_2022a</strain>
    </source>
</reference>
<evidence type="ECO:0000313" key="3">
    <source>
        <dbReference type="EMBL" id="KAJ1526885.1"/>
    </source>
</evidence>
<feature type="region of interest" description="Disordered" evidence="2">
    <location>
        <begin position="357"/>
        <end position="419"/>
    </location>
</feature>
<evidence type="ECO:0000313" key="4">
    <source>
        <dbReference type="Proteomes" id="UP001075354"/>
    </source>
</evidence>
<organism evidence="3 4">
    <name type="scientific">Megalurothrips usitatus</name>
    <name type="common">bean blossom thrips</name>
    <dbReference type="NCBI Taxonomy" id="439358"/>
    <lineage>
        <taxon>Eukaryota</taxon>
        <taxon>Metazoa</taxon>
        <taxon>Ecdysozoa</taxon>
        <taxon>Arthropoda</taxon>
        <taxon>Hexapoda</taxon>
        <taxon>Insecta</taxon>
        <taxon>Pterygota</taxon>
        <taxon>Neoptera</taxon>
        <taxon>Paraneoptera</taxon>
        <taxon>Thysanoptera</taxon>
        <taxon>Terebrantia</taxon>
        <taxon>Thripoidea</taxon>
        <taxon>Thripidae</taxon>
        <taxon>Megalurothrips</taxon>
    </lineage>
</organism>
<proteinExistence type="predicted"/>
<comment type="caution">
    <text evidence="3">The sequence shown here is derived from an EMBL/GenBank/DDBJ whole genome shotgun (WGS) entry which is preliminary data.</text>
</comment>
<evidence type="ECO:0000256" key="1">
    <source>
        <dbReference type="SAM" id="Coils"/>
    </source>
</evidence>
<evidence type="ECO:0000256" key="2">
    <source>
        <dbReference type="SAM" id="MobiDB-lite"/>
    </source>
</evidence>
<dbReference type="EMBL" id="JAPTSV010000006">
    <property type="protein sequence ID" value="KAJ1526885.1"/>
    <property type="molecule type" value="Genomic_DNA"/>
</dbReference>
<keyword evidence="4" id="KW-1185">Reference proteome</keyword>
<feature type="region of interest" description="Disordered" evidence="2">
    <location>
        <begin position="299"/>
        <end position="322"/>
    </location>
</feature>
<gene>
    <name evidence="3" type="ORF">ONE63_008440</name>
</gene>
<protein>
    <submittedName>
        <fullName evidence="3">Uncharacterized protein</fullName>
    </submittedName>
</protein>
<feature type="region of interest" description="Disordered" evidence="2">
    <location>
        <begin position="243"/>
        <end position="269"/>
    </location>
</feature>
<sequence>MVIDVRFMRARLRALRDQIEEAQYRKFGCVVDVAELEQALLKRFIWDLRSSADEIRSEFHSLIDSIQADVRAKFVEYKRAIERNTERQNLLLVLVEERNRLMAVPFENLHEQDEAGADVEESPFEEDVSRLQAVVRALRARRDALLAEAVRLRQKGPLLPPLLRPGSSARAARPAAGPLTSAYHTVCVADQMPPPPKPWPPACITAIKNPMYLGGTPRRAAVLATPGSGTTRSLAARREAVREQLAAGQDDGEGQPGVRHPQPLQRRSASLDSITAPGFLRADMRDVPAIPSEEELLTAGTAPSEADGDEAEAEAAASEGSVEELYRRVSASDALGAVDGFLERLGSKDAEETLMLVEHRRESTDAEDAEPMTTDDADVSDADPAIDDITDDDSDDGMVQRPPSVPRQSGGSTDEDGPG</sequence>